<dbReference type="Proteomes" id="UP000198287">
    <property type="component" value="Unassembled WGS sequence"/>
</dbReference>
<keyword evidence="1" id="KW-1133">Transmembrane helix</keyword>
<dbReference type="AlphaFoldDB" id="A0A226CYQ2"/>
<accession>A0A226CYQ2</accession>
<evidence type="ECO:0008006" key="4">
    <source>
        <dbReference type="Google" id="ProtNLM"/>
    </source>
</evidence>
<sequence>MLHEHIPFIKWSLTWMTYLGCYPLVWNPKSGRVLILRKRAKILIVKSIELCQLGYFVAMVATIVSQSLGGNCMAVLFPSVRMLLATIMCYMWGMGVGLAEKAGCLMNTTLVFENWLNNNFQEIVTLTRSRTRRNNLLRKVLFFMNAMCPIIAVTRLRRIHKNPCSPPNLGYAIGYCTSCGVDLVTGYAWKGVKLVVTFVDGYHIAVKAFKAFFTLFDVTLVATGCMLDYLDLLERMSAQSLRISLTSRIHLYRCLQVLEKLLNSFGSTRVVPGILLVAPLVQIFCTFVLIKLASSMTSEGYITYPFIISICILACMVFETFAAQLGVKSKKLSEDWLKEPRVTKVSRRQIQSMQSLRIKIGSNFIDRATALVTQDFVITQTVSLLLM</sequence>
<feature type="transmembrane region" description="Helical" evidence="1">
    <location>
        <begin position="47"/>
        <end position="68"/>
    </location>
</feature>
<gene>
    <name evidence="2" type="ORF">Fcan01_27705</name>
</gene>
<evidence type="ECO:0000256" key="1">
    <source>
        <dbReference type="SAM" id="Phobius"/>
    </source>
</evidence>
<comment type="caution">
    <text evidence="2">The sequence shown here is derived from an EMBL/GenBank/DDBJ whole genome shotgun (WGS) entry which is preliminary data.</text>
</comment>
<reference evidence="2 3" key="1">
    <citation type="submission" date="2015-12" db="EMBL/GenBank/DDBJ databases">
        <title>The genome of Folsomia candida.</title>
        <authorList>
            <person name="Faddeeva A."/>
            <person name="Derks M.F."/>
            <person name="Anvar Y."/>
            <person name="Smit S."/>
            <person name="Van Straalen N."/>
            <person name="Roelofs D."/>
        </authorList>
    </citation>
    <scope>NUCLEOTIDE SEQUENCE [LARGE SCALE GENOMIC DNA]</scope>
    <source>
        <strain evidence="2 3">VU population</strain>
        <tissue evidence="2">Whole body</tissue>
    </source>
</reference>
<feature type="transmembrane region" description="Helical" evidence="1">
    <location>
        <begin position="302"/>
        <end position="322"/>
    </location>
</feature>
<proteinExistence type="predicted"/>
<feature type="transmembrane region" description="Helical" evidence="1">
    <location>
        <begin position="211"/>
        <end position="230"/>
    </location>
</feature>
<dbReference type="OrthoDB" id="8297494at2759"/>
<organism evidence="2 3">
    <name type="scientific">Folsomia candida</name>
    <name type="common">Springtail</name>
    <dbReference type="NCBI Taxonomy" id="158441"/>
    <lineage>
        <taxon>Eukaryota</taxon>
        <taxon>Metazoa</taxon>
        <taxon>Ecdysozoa</taxon>
        <taxon>Arthropoda</taxon>
        <taxon>Hexapoda</taxon>
        <taxon>Collembola</taxon>
        <taxon>Entomobryomorpha</taxon>
        <taxon>Isotomoidea</taxon>
        <taxon>Isotomidae</taxon>
        <taxon>Proisotominae</taxon>
        <taxon>Folsomia</taxon>
    </lineage>
</organism>
<evidence type="ECO:0000313" key="2">
    <source>
        <dbReference type="EMBL" id="OXA37607.1"/>
    </source>
</evidence>
<keyword evidence="3" id="KW-1185">Reference proteome</keyword>
<protein>
    <recommendedName>
        <fullName evidence="4">Gustatory receptor</fullName>
    </recommendedName>
</protein>
<dbReference type="EMBL" id="LNIX01000055">
    <property type="protein sequence ID" value="OXA37607.1"/>
    <property type="molecule type" value="Genomic_DNA"/>
</dbReference>
<name>A0A226CYQ2_FOLCA</name>
<evidence type="ECO:0000313" key="3">
    <source>
        <dbReference type="Proteomes" id="UP000198287"/>
    </source>
</evidence>
<keyword evidence="1" id="KW-0812">Transmembrane</keyword>
<feature type="transmembrane region" description="Helical" evidence="1">
    <location>
        <begin position="270"/>
        <end position="290"/>
    </location>
</feature>
<feature type="transmembrane region" description="Helical" evidence="1">
    <location>
        <begin position="80"/>
        <end position="99"/>
    </location>
</feature>
<keyword evidence="1" id="KW-0472">Membrane</keyword>
<feature type="transmembrane region" description="Helical" evidence="1">
    <location>
        <begin position="136"/>
        <end position="156"/>
    </location>
</feature>